<dbReference type="KEGG" id="bsau:DWV08_01820"/>
<keyword evidence="1" id="KW-1133">Transmembrane helix</keyword>
<feature type="transmembrane region" description="Helical" evidence="1">
    <location>
        <begin position="61"/>
        <end position="78"/>
    </location>
</feature>
<dbReference type="EMBL" id="QSWH01000003">
    <property type="protein sequence ID" value="RRR23093.1"/>
    <property type="molecule type" value="Genomic_DNA"/>
</dbReference>
<accession>A0A345YKM9</accession>
<dbReference type="Proteomes" id="UP000254236">
    <property type="component" value="Chromosome"/>
</dbReference>
<dbReference type="Proteomes" id="UP000282185">
    <property type="component" value="Unassembled WGS sequence"/>
</dbReference>
<feature type="transmembrane region" description="Helical" evidence="1">
    <location>
        <begin position="84"/>
        <end position="104"/>
    </location>
</feature>
<evidence type="ECO:0000313" key="4">
    <source>
        <dbReference type="Proteomes" id="UP000254236"/>
    </source>
</evidence>
<keyword evidence="1" id="KW-0812">Transmembrane</keyword>
<reference evidence="2 4" key="1">
    <citation type="submission" date="2018-07" db="EMBL/GenBank/DDBJ databases">
        <title>Brachybacterium saurashtrense DSM 23186 genome sequence.</title>
        <authorList>
            <person name="Guo L."/>
        </authorList>
    </citation>
    <scope>NUCLEOTIDE SEQUENCE [LARGE SCALE GENOMIC DNA]</scope>
    <source>
        <strain evidence="2 4">DSM 23186</strain>
    </source>
</reference>
<name>A0A345YKM9_9MICO</name>
<keyword evidence="1" id="KW-0472">Membrane</keyword>
<evidence type="ECO:0000313" key="5">
    <source>
        <dbReference type="Proteomes" id="UP000282185"/>
    </source>
</evidence>
<feature type="transmembrane region" description="Helical" evidence="1">
    <location>
        <begin position="20"/>
        <end position="40"/>
    </location>
</feature>
<organism evidence="3 5">
    <name type="scientific">Brachybacterium saurashtrense</name>
    <dbReference type="NCBI Taxonomy" id="556288"/>
    <lineage>
        <taxon>Bacteria</taxon>
        <taxon>Bacillati</taxon>
        <taxon>Actinomycetota</taxon>
        <taxon>Actinomycetes</taxon>
        <taxon>Micrococcales</taxon>
        <taxon>Dermabacteraceae</taxon>
        <taxon>Brachybacterium</taxon>
    </lineage>
</organism>
<protein>
    <submittedName>
        <fullName evidence="3">Uncharacterized protein</fullName>
    </submittedName>
</protein>
<dbReference type="AlphaFoldDB" id="A0A345YKM9"/>
<reference evidence="3 5" key="2">
    <citation type="submission" date="2018-08" db="EMBL/GenBank/DDBJ databases">
        <title>Brachybacterium saurashtrense DSM 23186.</title>
        <authorList>
            <person name="Li Y."/>
        </authorList>
    </citation>
    <scope>NUCLEOTIDE SEQUENCE [LARGE SCALE GENOMIC DNA]</scope>
    <source>
        <strain evidence="3 5">DSM 23186</strain>
    </source>
</reference>
<proteinExistence type="predicted"/>
<evidence type="ECO:0000256" key="1">
    <source>
        <dbReference type="SAM" id="Phobius"/>
    </source>
</evidence>
<sequence>MTAWRHPDGVVVSRDPGYAPMPVLLLLVPALAAMALTALLPRGRGAAELGVRRGSALRAETAVLLGLVLAFPLLVPLLPTGEDYVLVKAALFLLVPSVVLALSARRRGASLMIRRPEVGSAVIALPALVLGVLSTVGPFSSGAPRAGRPSRSC</sequence>
<evidence type="ECO:0000313" key="2">
    <source>
        <dbReference type="EMBL" id="AXK44481.1"/>
    </source>
</evidence>
<feature type="transmembrane region" description="Helical" evidence="1">
    <location>
        <begin position="116"/>
        <end position="136"/>
    </location>
</feature>
<dbReference type="OrthoDB" id="3609935at2"/>
<keyword evidence="4" id="KW-1185">Reference proteome</keyword>
<evidence type="ECO:0000313" key="3">
    <source>
        <dbReference type="EMBL" id="RRR23093.1"/>
    </source>
</evidence>
<dbReference type="EMBL" id="CP031356">
    <property type="protein sequence ID" value="AXK44481.1"/>
    <property type="molecule type" value="Genomic_DNA"/>
</dbReference>
<gene>
    <name evidence="2" type="ORF">DWV08_01820</name>
    <name evidence="3" type="ORF">DXU92_06950</name>
</gene>